<name>A0A822BLW9_9BILA</name>
<evidence type="ECO:0000313" key="2">
    <source>
        <dbReference type="EMBL" id="CAF5020274.1"/>
    </source>
</evidence>
<comment type="caution">
    <text evidence="2">The sequence shown here is derived from an EMBL/GenBank/DDBJ whole genome shotgun (WGS) entry which is preliminary data.</text>
</comment>
<dbReference type="AlphaFoldDB" id="A0A822BLW9"/>
<proteinExistence type="predicted"/>
<evidence type="ECO:0000313" key="3">
    <source>
        <dbReference type="Proteomes" id="UP000663848"/>
    </source>
</evidence>
<dbReference type="Proteomes" id="UP000663848">
    <property type="component" value="Unassembled WGS sequence"/>
</dbReference>
<feature type="non-terminal residue" evidence="2">
    <location>
        <position position="44"/>
    </location>
</feature>
<protein>
    <submittedName>
        <fullName evidence="2">Uncharacterized protein</fullName>
    </submittedName>
</protein>
<feature type="compositionally biased region" description="Low complexity" evidence="1">
    <location>
        <begin position="1"/>
        <end position="18"/>
    </location>
</feature>
<dbReference type="EMBL" id="CAJOBR010038688">
    <property type="protein sequence ID" value="CAF5020274.1"/>
    <property type="molecule type" value="Genomic_DNA"/>
</dbReference>
<feature type="region of interest" description="Disordered" evidence="1">
    <location>
        <begin position="1"/>
        <end position="21"/>
    </location>
</feature>
<organism evidence="2 3">
    <name type="scientific">Rotaria socialis</name>
    <dbReference type="NCBI Taxonomy" id="392032"/>
    <lineage>
        <taxon>Eukaryota</taxon>
        <taxon>Metazoa</taxon>
        <taxon>Spiralia</taxon>
        <taxon>Gnathifera</taxon>
        <taxon>Rotifera</taxon>
        <taxon>Eurotatoria</taxon>
        <taxon>Bdelloidea</taxon>
        <taxon>Philodinida</taxon>
        <taxon>Philodinidae</taxon>
        <taxon>Rotaria</taxon>
    </lineage>
</organism>
<reference evidence="2" key="1">
    <citation type="submission" date="2021-02" db="EMBL/GenBank/DDBJ databases">
        <authorList>
            <person name="Nowell W R."/>
        </authorList>
    </citation>
    <scope>NUCLEOTIDE SEQUENCE</scope>
</reference>
<evidence type="ECO:0000256" key="1">
    <source>
        <dbReference type="SAM" id="MobiDB-lite"/>
    </source>
</evidence>
<accession>A0A822BLW9</accession>
<sequence>MSASATTTNNDAFNNFIQENEEQEKIHKNRLVNRRSSFVPRQIS</sequence>
<gene>
    <name evidence="2" type="ORF">QYT958_LOCUS39886</name>
</gene>